<evidence type="ECO:0000259" key="1">
    <source>
        <dbReference type="Pfam" id="PF00561"/>
    </source>
</evidence>
<reference evidence="2 3" key="1">
    <citation type="submission" date="2019-02" db="EMBL/GenBank/DDBJ databases">
        <title>Deep-cultivation of Planctomycetes and their phenomic and genomic characterization uncovers novel biology.</title>
        <authorList>
            <person name="Wiegand S."/>
            <person name="Jogler M."/>
            <person name="Boedeker C."/>
            <person name="Pinto D."/>
            <person name="Vollmers J."/>
            <person name="Rivas-Marin E."/>
            <person name="Kohn T."/>
            <person name="Peeters S.H."/>
            <person name="Heuer A."/>
            <person name="Rast P."/>
            <person name="Oberbeckmann S."/>
            <person name="Bunk B."/>
            <person name="Jeske O."/>
            <person name="Meyerdierks A."/>
            <person name="Storesund J.E."/>
            <person name="Kallscheuer N."/>
            <person name="Luecker S."/>
            <person name="Lage O.M."/>
            <person name="Pohl T."/>
            <person name="Merkel B.J."/>
            <person name="Hornburger P."/>
            <person name="Mueller R.-W."/>
            <person name="Bruemmer F."/>
            <person name="Labrenz M."/>
            <person name="Spormann A.M."/>
            <person name="Op den Camp H."/>
            <person name="Overmann J."/>
            <person name="Amann R."/>
            <person name="Jetten M.S.M."/>
            <person name="Mascher T."/>
            <person name="Medema M.H."/>
            <person name="Devos D.P."/>
            <person name="Kaster A.-K."/>
            <person name="Ovreas L."/>
            <person name="Rohde M."/>
            <person name="Galperin M.Y."/>
            <person name="Jogler C."/>
        </authorList>
    </citation>
    <scope>NUCLEOTIDE SEQUENCE [LARGE SCALE GENOMIC DNA]</scope>
    <source>
        <strain evidence="2 3">Mal48</strain>
    </source>
</reference>
<dbReference type="OrthoDB" id="556502at2"/>
<accession>A0A517QIF8</accession>
<dbReference type="SUPFAM" id="SSF53474">
    <property type="entry name" value="alpha/beta-Hydrolases"/>
    <property type="match status" value="1"/>
</dbReference>
<feature type="domain" description="AB hydrolase-1" evidence="1">
    <location>
        <begin position="113"/>
        <end position="210"/>
    </location>
</feature>
<dbReference type="PANTHER" id="PTHR37946:SF1">
    <property type="entry name" value="SLL1969 PROTEIN"/>
    <property type="match status" value="1"/>
</dbReference>
<dbReference type="GO" id="GO:0016787">
    <property type="term" value="F:hydrolase activity"/>
    <property type="evidence" value="ECO:0007669"/>
    <property type="project" value="UniProtKB-KW"/>
</dbReference>
<dbReference type="Proteomes" id="UP000315724">
    <property type="component" value="Chromosome"/>
</dbReference>
<evidence type="ECO:0000313" key="3">
    <source>
        <dbReference type="Proteomes" id="UP000315724"/>
    </source>
</evidence>
<dbReference type="AlphaFoldDB" id="A0A517QIF8"/>
<evidence type="ECO:0000313" key="2">
    <source>
        <dbReference type="EMBL" id="QDT31412.1"/>
    </source>
</evidence>
<name>A0A517QIF8_9PLAN</name>
<dbReference type="KEGG" id="tpol:Mal48_06450"/>
<dbReference type="PANTHER" id="PTHR37946">
    <property type="entry name" value="SLL1969 PROTEIN"/>
    <property type="match status" value="1"/>
</dbReference>
<dbReference type="InterPro" id="IPR000073">
    <property type="entry name" value="AB_hydrolase_1"/>
</dbReference>
<keyword evidence="3" id="KW-1185">Reference proteome</keyword>
<sequence length="331" mass="36891">MPVLFLALCLTSTFLTETCAQETTPGADEDHFSLMPNKIPKLQIDMKTMGGRQFWGDVLFFRGYRIQQNVLTQHYRLLDPEDIRREWGTEQDCAQALQKIIDEKKLSAMSGKAVILIHGIIRSSKSFSKMQVALEKDGYTVIGFDYPSTRMTMAESADFLTKTIASLHGIQQIDLVCHSMGGLLVRTYLREKGKDRDPRIQRLVMMGTPNQGARMANLVENNLAYQWIFGPAGKELKKNEQGVIASLPIPDFEFGIVAGARNTEDGWNPLVPGDDDGTVAVESAKLSGAKDFMTVSSLHSFVTEDSEGIEGVRRFLKTGCFRENGICQPIE</sequence>
<dbReference type="EMBL" id="CP036267">
    <property type="protein sequence ID" value="QDT31412.1"/>
    <property type="molecule type" value="Genomic_DNA"/>
</dbReference>
<organism evidence="2 3">
    <name type="scientific">Thalassoglobus polymorphus</name>
    <dbReference type="NCBI Taxonomy" id="2527994"/>
    <lineage>
        <taxon>Bacteria</taxon>
        <taxon>Pseudomonadati</taxon>
        <taxon>Planctomycetota</taxon>
        <taxon>Planctomycetia</taxon>
        <taxon>Planctomycetales</taxon>
        <taxon>Planctomycetaceae</taxon>
        <taxon>Thalassoglobus</taxon>
    </lineage>
</organism>
<gene>
    <name evidence="2" type="ORF">Mal48_06450</name>
</gene>
<dbReference type="RefSeq" id="WP_145195945.1">
    <property type="nucleotide sequence ID" value="NZ_CP036267.1"/>
</dbReference>
<dbReference type="Pfam" id="PF00561">
    <property type="entry name" value="Abhydrolase_1"/>
    <property type="match status" value="1"/>
</dbReference>
<dbReference type="InterPro" id="IPR029058">
    <property type="entry name" value="AB_hydrolase_fold"/>
</dbReference>
<protein>
    <submittedName>
        <fullName evidence="2">Alpha/beta hydrolase family protein</fullName>
    </submittedName>
</protein>
<dbReference type="Gene3D" id="3.40.50.1820">
    <property type="entry name" value="alpha/beta hydrolase"/>
    <property type="match status" value="1"/>
</dbReference>
<keyword evidence="2" id="KW-0378">Hydrolase</keyword>
<proteinExistence type="predicted"/>